<protein>
    <submittedName>
        <fullName evidence="1">Uncharacterized protein</fullName>
    </submittedName>
</protein>
<dbReference type="Gramene" id="EFJ32608">
    <property type="protein sequence ID" value="EFJ32608"/>
    <property type="gene ID" value="SELMODRAFT_407608"/>
</dbReference>
<proteinExistence type="predicted"/>
<dbReference type="Proteomes" id="UP000001514">
    <property type="component" value="Unassembled WGS sequence"/>
</dbReference>
<gene>
    <name evidence="1" type="ORF">SELMODRAFT_407608</name>
</gene>
<name>D8R657_SELML</name>
<evidence type="ECO:0000313" key="1">
    <source>
        <dbReference type="EMBL" id="EFJ32608.1"/>
    </source>
</evidence>
<reference evidence="1 2" key="1">
    <citation type="journal article" date="2011" name="Science">
        <title>The Selaginella genome identifies genetic changes associated with the evolution of vascular plants.</title>
        <authorList>
            <person name="Banks J.A."/>
            <person name="Nishiyama T."/>
            <person name="Hasebe M."/>
            <person name="Bowman J.L."/>
            <person name="Gribskov M."/>
            <person name="dePamphilis C."/>
            <person name="Albert V.A."/>
            <person name="Aono N."/>
            <person name="Aoyama T."/>
            <person name="Ambrose B.A."/>
            <person name="Ashton N.W."/>
            <person name="Axtell M.J."/>
            <person name="Barker E."/>
            <person name="Barker M.S."/>
            <person name="Bennetzen J.L."/>
            <person name="Bonawitz N.D."/>
            <person name="Chapple C."/>
            <person name="Cheng C."/>
            <person name="Correa L.G."/>
            <person name="Dacre M."/>
            <person name="DeBarry J."/>
            <person name="Dreyer I."/>
            <person name="Elias M."/>
            <person name="Engstrom E.M."/>
            <person name="Estelle M."/>
            <person name="Feng L."/>
            <person name="Finet C."/>
            <person name="Floyd S.K."/>
            <person name="Frommer W.B."/>
            <person name="Fujita T."/>
            <person name="Gramzow L."/>
            <person name="Gutensohn M."/>
            <person name="Harholt J."/>
            <person name="Hattori M."/>
            <person name="Heyl A."/>
            <person name="Hirai T."/>
            <person name="Hiwatashi Y."/>
            <person name="Ishikawa M."/>
            <person name="Iwata M."/>
            <person name="Karol K.G."/>
            <person name="Koehler B."/>
            <person name="Kolukisaoglu U."/>
            <person name="Kubo M."/>
            <person name="Kurata T."/>
            <person name="Lalonde S."/>
            <person name="Li K."/>
            <person name="Li Y."/>
            <person name="Litt A."/>
            <person name="Lyons E."/>
            <person name="Manning G."/>
            <person name="Maruyama T."/>
            <person name="Michael T.P."/>
            <person name="Mikami K."/>
            <person name="Miyazaki S."/>
            <person name="Morinaga S."/>
            <person name="Murata T."/>
            <person name="Mueller-Roeber B."/>
            <person name="Nelson D.R."/>
            <person name="Obara M."/>
            <person name="Oguri Y."/>
            <person name="Olmstead R.G."/>
            <person name="Onodera N."/>
            <person name="Petersen B.L."/>
            <person name="Pils B."/>
            <person name="Prigge M."/>
            <person name="Rensing S.A."/>
            <person name="Riano-Pachon D.M."/>
            <person name="Roberts A.W."/>
            <person name="Sato Y."/>
            <person name="Scheller H.V."/>
            <person name="Schulz B."/>
            <person name="Schulz C."/>
            <person name="Shakirov E.V."/>
            <person name="Shibagaki N."/>
            <person name="Shinohara N."/>
            <person name="Shippen D.E."/>
            <person name="Soerensen I."/>
            <person name="Sotooka R."/>
            <person name="Sugimoto N."/>
            <person name="Sugita M."/>
            <person name="Sumikawa N."/>
            <person name="Tanurdzic M."/>
            <person name="Theissen G."/>
            <person name="Ulvskov P."/>
            <person name="Wakazuki S."/>
            <person name="Weng J.K."/>
            <person name="Willats W.W."/>
            <person name="Wipf D."/>
            <person name="Wolf P.G."/>
            <person name="Yang L."/>
            <person name="Zimmer A.D."/>
            <person name="Zhu Q."/>
            <person name="Mitros T."/>
            <person name="Hellsten U."/>
            <person name="Loque D."/>
            <person name="Otillar R."/>
            <person name="Salamov A."/>
            <person name="Schmutz J."/>
            <person name="Shapiro H."/>
            <person name="Lindquist E."/>
            <person name="Lucas S."/>
            <person name="Rokhsar D."/>
            <person name="Grigoriev I.V."/>
        </authorList>
    </citation>
    <scope>NUCLEOTIDE SEQUENCE [LARGE SCALE GENOMIC DNA]</scope>
</reference>
<keyword evidence="2" id="KW-1185">Reference proteome</keyword>
<dbReference type="AlphaFoldDB" id="D8R657"/>
<dbReference type="EMBL" id="GL377572">
    <property type="protein sequence ID" value="EFJ32608.1"/>
    <property type="molecule type" value="Genomic_DNA"/>
</dbReference>
<accession>D8R657</accession>
<dbReference type="HOGENOM" id="CLU_1071175_0_0_1"/>
<organism evidence="2">
    <name type="scientific">Selaginella moellendorffii</name>
    <name type="common">Spikemoss</name>
    <dbReference type="NCBI Taxonomy" id="88036"/>
    <lineage>
        <taxon>Eukaryota</taxon>
        <taxon>Viridiplantae</taxon>
        <taxon>Streptophyta</taxon>
        <taxon>Embryophyta</taxon>
        <taxon>Tracheophyta</taxon>
        <taxon>Lycopodiopsida</taxon>
        <taxon>Selaginellales</taxon>
        <taxon>Selaginellaceae</taxon>
        <taxon>Selaginella</taxon>
    </lineage>
</organism>
<sequence length="260" mass="29708">MKFEASSAIALPEALDPKTWPVEALESSRLRSHSSSRMICAFKLTLGREELRGAELPQLLPVVSIWRERHAPAIHDYGDHVVPRPIGEFRVVVLEKLLGHFWTGDHEHRDRSQAQVKEGSKSLGELLECDVWELAHGQEMEVADERCPTFDFQAWQAATIFQISKKSKALKIIFQNRLWREVFELRSLLLGEAFWKSSKFRDVYAEALLTRAMETNSRTRSLERKYASTLYCELSGTGIYVRTHVKVGDSYKRTSAGTVS</sequence>
<evidence type="ECO:0000313" key="2">
    <source>
        <dbReference type="Proteomes" id="UP000001514"/>
    </source>
</evidence>
<dbReference type="InParanoid" id="D8R657"/>
<dbReference type="KEGG" id="smo:SELMODRAFT_407608"/>